<protein>
    <submittedName>
        <fullName evidence="3">Pimeloyl-ACP methyl ester carboxylesterase</fullName>
    </submittedName>
</protein>
<dbReference type="Pfam" id="PF00561">
    <property type="entry name" value="Abhydrolase_1"/>
    <property type="match status" value="1"/>
</dbReference>
<dbReference type="RefSeq" id="WP_079540089.1">
    <property type="nucleotide sequence ID" value="NZ_LT670844.1"/>
</dbReference>
<feature type="domain" description="AB hydrolase-1" evidence="2">
    <location>
        <begin position="26"/>
        <end position="279"/>
    </location>
</feature>
<evidence type="ECO:0000313" key="3">
    <source>
        <dbReference type="EMBL" id="SHK59811.1"/>
    </source>
</evidence>
<dbReference type="PRINTS" id="PR00412">
    <property type="entry name" value="EPOXHYDRLASE"/>
</dbReference>
<dbReference type="AlphaFoldDB" id="A0A1M6TS78"/>
<evidence type="ECO:0000259" key="2">
    <source>
        <dbReference type="Pfam" id="PF00561"/>
    </source>
</evidence>
<evidence type="ECO:0000313" key="4">
    <source>
        <dbReference type="Proteomes" id="UP000189935"/>
    </source>
</evidence>
<reference evidence="3 4" key="1">
    <citation type="submission" date="2016-11" db="EMBL/GenBank/DDBJ databases">
        <authorList>
            <person name="Jaros S."/>
            <person name="Januszkiewicz K."/>
            <person name="Wedrychowicz H."/>
        </authorList>
    </citation>
    <scope>NUCLEOTIDE SEQUENCE [LARGE SCALE GENOMIC DNA]</scope>
    <source>
        <strain evidence="3 4">GAS499</strain>
    </source>
</reference>
<evidence type="ECO:0000256" key="1">
    <source>
        <dbReference type="ARBA" id="ARBA00022801"/>
    </source>
</evidence>
<keyword evidence="1" id="KW-0378">Hydrolase</keyword>
<dbReference type="InterPro" id="IPR000639">
    <property type="entry name" value="Epox_hydrolase-like"/>
</dbReference>
<accession>A0A1M6TS78</accession>
<name>A0A1M6TS78_9BRAD</name>
<dbReference type="Proteomes" id="UP000189935">
    <property type="component" value="Chromosome I"/>
</dbReference>
<dbReference type="OrthoDB" id="9780765at2"/>
<dbReference type="Gene3D" id="3.40.50.1820">
    <property type="entry name" value="alpha/beta hydrolase"/>
    <property type="match status" value="1"/>
</dbReference>
<dbReference type="PANTHER" id="PTHR43329">
    <property type="entry name" value="EPOXIDE HYDROLASE"/>
    <property type="match status" value="1"/>
</dbReference>
<dbReference type="InterPro" id="IPR000073">
    <property type="entry name" value="AB_hydrolase_1"/>
</dbReference>
<gene>
    <name evidence="3" type="ORF">SAMN05444159_3681</name>
</gene>
<dbReference type="GO" id="GO:0016787">
    <property type="term" value="F:hydrolase activity"/>
    <property type="evidence" value="ECO:0007669"/>
    <property type="project" value="UniProtKB-KW"/>
</dbReference>
<proteinExistence type="predicted"/>
<organism evidence="3 4">
    <name type="scientific">Bradyrhizobium lablabi</name>
    <dbReference type="NCBI Taxonomy" id="722472"/>
    <lineage>
        <taxon>Bacteria</taxon>
        <taxon>Pseudomonadati</taxon>
        <taxon>Pseudomonadota</taxon>
        <taxon>Alphaproteobacteria</taxon>
        <taxon>Hyphomicrobiales</taxon>
        <taxon>Nitrobacteraceae</taxon>
        <taxon>Bradyrhizobium</taxon>
    </lineage>
</organism>
<dbReference type="InterPro" id="IPR029058">
    <property type="entry name" value="AB_hydrolase_fold"/>
</dbReference>
<sequence length="300" mass="33187">MTNLVRVRTAVLDAACEASGPQDAVPVVLLHGFPYDPRAFDDVTALLNQAGLRTIVPYLRGYGATRFLSKDTPRSGEQAALGQDLLELLDALNIERAILAGFDWGGRAACIVSALWPERVLALVSCTGYNIQDIARSQKPADPAQELRFWYQYYFHTERGRNGLTGNRGEFCKLLWKLWSPAWAFDEATFDRTAASFANDDFVDVVIHSYRHRLQNAPGDPRYAGIEARLAAQPKISVPTINIHGAVDGVNPVRSSEGHAKYFGAQYQRRVFEGVGHNPPQEDPKGFAEAILDVRKMAGE</sequence>
<dbReference type="SUPFAM" id="SSF53474">
    <property type="entry name" value="alpha/beta-Hydrolases"/>
    <property type="match status" value="1"/>
</dbReference>
<dbReference type="EMBL" id="LT670844">
    <property type="protein sequence ID" value="SHK59811.1"/>
    <property type="molecule type" value="Genomic_DNA"/>
</dbReference>